<dbReference type="EMBL" id="CP059732">
    <property type="protein sequence ID" value="QMW07134.1"/>
    <property type="molecule type" value="Genomic_DNA"/>
</dbReference>
<accession>A0A7G5H7P2</accession>
<dbReference type="SUPFAM" id="SSF55486">
    <property type="entry name" value="Metalloproteases ('zincins'), catalytic domain"/>
    <property type="match status" value="1"/>
</dbReference>
<proteinExistence type="predicted"/>
<dbReference type="KEGG" id="sfol:H3H32_29880"/>
<dbReference type="InterPro" id="IPR026444">
    <property type="entry name" value="Secre_tail"/>
</dbReference>
<dbReference type="NCBIfam" id="TIGR04183">
    <property type="entry name" value="Por_Secre_tail"/>
    <property type="match status" value="1"/>
</dbReference>
<evidence type="ECO:0000259" key="1">
    <source>
        <dbReference type="Pfam" id="PF18962"/>
    </source>
</evidence>
<dbReference type="Gene3D" id="3.40.390.10">
    <property type="entry name" value="Collagenase (Catalytic Domain)"/>
    <property type="match status" value="1"/>
</dbReference>
<name>A0A7G5H7P2_9BACT</name>
<reference evidence="2 3" key="1">
    <citation type="submission" date="2020-07" db="EMBL/GenBank/DDBJ databases">
        <title>Spirosoma foliorum sp. nov., isolated from the leaves on the Nejang mountain Korea, Republic of.</title>
        <authorList>
            <person name="Ho H."/>
            <person name="Lee Y.-J."/>
            <person name="Nurcahyanto D.-A."/>
            <person name="Kim S.-G."/>
        </authorList>
    </citation>
    <scope>NUCLEOTIDE SEQUENCE [LARGE SCALE GENOMIC DNA]</scope>
    <source>
        <strain evidence="2 3">PL0136</strain>
    </source>
</reference>
<gene>
    <name evidence="2" type="ORF">H3H32_29880</name>
</gene>
<keyword evidence="3" id="KW-1185">Reference proteome</keyword>
<dbReference type="Proteomes" id="UP000515369">
    <property type="component" value="Chromosome"/>
</dbReference>
<sequence length="867" mass="94809">MLLNPVFAQKVGSSTPSAAATYPLSLSIAGTKIKYYKDDRDAFSRVPAPEAFLKRQSSSGRLAPQTAQFIVTYTNFTQEAQKAFQYAVDIWSTLIVSSVPIRIQANWVSDEPNLLGSAGPTSYRYNFDGGQKATAFYPIALAEKIAHKDLNGLNEADIVADFNRNNQWYFGTDGLTPAGQTDMVTVVLHELAHGLGFIGFFNVTDFPGDMNNGQYLAALPSIYDCFIETGGAGGPKRRLVTSQDVFPNNSIPLNRQLTGNDLFLNGAVLQQTTGQKLRVHAKSTFSRASSIYHLDEDTYPPGNVNSLMTPKLGLAESIHSPGINVLKFFSDLEWKTTSVLHDPIANTEDAKDLVFSTRIISDTTLIAGSMRLFYRKTAPTATDSVATAVSLIRIGTTDTYQYTLPAAQAQGDIWYYFQVQDASGRTFSNPGKQLAGGQIWNHVKIGPDNVPPTIQYAPAKTSIFSTAVADSLPIYARIADDRAGISSAYIDYQINGVSQPALPLSYNRLTIGNYTYDSVYVNRINFPANSLKVGDKITYRIVAQDGSRAKNQTTNPSTGFYQLTVVATKAVRDQYVNTFNDAATASDFAGYGFTVTTPASFGDGAIHSMHPYPNGTDFQSQSNYDYTLLTPIRIKANPDSAVIRFDEIVLVEPGATGSGLGDNNFYDYVVVEGSSNNGQTWKPLLDAYSANARTEWLTAYNSDLVTGLRSEKNSKAGGFPAMYRRREIPLLNQTTGFKAGDQLMIRFRLFADPLSYGWGWAIDNLFIQTLVPLVLAEEPIREGSFKLYPNPVSNGAMQLEAELLKPISELGLTISSLTGQTIRQLTLKVNGKQISEQLDVGQLPAGLYLMQLKVGDSIQTKKVIIAK</sequence>
<evidence type="ECO:0000313" key="3">
    <source>
        <dbReference type="Proteomes" id="UP000515369"/>
    </source>
</evidence>
<feature type="domain" description="Secretion system C-terminal sorting" evidence="1">
    <location>
        <begin position="787"/>
        <end position="865"/>
    </location>
</feature>
<dbReference type="InterPro" id="IPR024079">
    <property type="entry name" value="MetalloPept_cat_dom_sf"/>
</dbReference>
<dbReference type="GO" id="GO:0008237">
    <property type="term" value="F:metallopeptidase activity"/>
    <property type="evidence" value="ECO:0007669"/>
    <property type="project" value="InterPro"/>
</dbReference>
<dbReference type="Pfam" id="PF18962">
    <property type="entry name" value="Por_Secre_tail"/>
    <property type="match status" value="1"/>
</dbReference>
<organism evidence="2 3">
    <name type="scientific">Spirosoma foliorum</name>
    <dbReference type="NCBI Taxonomy" id="2710596"/>
    <lineage>
        <taxon>Bacteria</taxon>
        <taxon>Pseudomonadati</taxon>
        <taxon>Bacteroidota</taxon>
        <taxon>Cytophagia</taxon>
        <taxon>Cytophagales</taxon>
        <taxon>Cytophagaceae</taxon>
        <taxon>Spirosoma</taxon>
    </lineage>
</organism>
<protein>
    <submittedName>
        <fullName evidence="2">T9SS type A sorting domain-containing protein</fullName>
    </submittedName>
</protein>
<evidence type="ECO:0000313" key="2">
    <source>
        <dbReference type="EMBL" id="QMW07134.1"/>
    </source>
</evidence>
<dbReference type="AlphaFoldDB" id="A0A7G5H7P2"/>